<keyword evidence="3" id="KW-1185">Reference proteome</keyword>
<name>A0A2X0KVY6_9BASI</name>
<evidence type="ECO:0000256" key="1">
    <source>
        <dbReference type="SAM" id="MobiDB-lite"/>
    </source>
</evidence>
<reference evidence="3" key="1">
    <citation type="submission" date="2016-10" db="EMBL/GenBank/DDBJ databases">
        <authorList>
            <person name="Jeantristanb JTB J.-T."/>
            <person name="Ricardo R."/>
        </authorList>
    </citation>
    <scope>NUCLEOTIDE SEQUENCE [LARGE SCALE GENOMIC DNA]</scope>
</reference>
<feature type="compositionally biased region" description="Basic and acidic residues" evidence="1">
    <location>
        <begin position="90"/>
        <end position="104"/>
    </location>
</feature>
<evidence type="ECO:0000313" key="2">
    <source>
        <dbReference type="EMBL" id="SDA00796.1"/>
    </source>
</evidence>
<dbReference type="AlphaFoldDB" id="A0A2X0KVY6"/>
<gene>
    <name evidence="2" type="ORF">BZ3500_MVSOF-1268-A1-R1_CHR9G10845</name>
</gene>
<organism evidence="2 3">
    <name type="scientific">Microbotryum saponariae</name>
    <dbReference type="NCBI Taxonomy" id="289078"/>
    <lineage>
        <taxon>Eukaryota</taxon>
        <taxon>Fungi</taxon>
        <taxon>Dikarya</taxon>
        <taxon>Basidiomycota</taxon>
        <taxon>Pucciniomycotina</taxon>
        <taxon>Microbotryomycetes</taxon>
        <taxon>Microbotryales</taxon>
        <taxon>Microbotryaceae</taxon>
        <taxon>Microbotryum</taxon>
    </lineage>
</organism>
<protein>
    <submittedName>
        <fullName evidence="2">BZ3500_MvSof-1268-A1-R1_Chr9g10845 protein</fullName>
    </submittedName>
</protein>
<accession>A0A2X0KVY6</accession>
<sequence length="241" mass="26550">MYCFVAGRHLIRFIEPSYHSDSVPRSRASCHPASNLSHTAPLNTATFLSGGQRYTRPIEHASAQAGWRPEKVQWHSPKVIGALLSKQVDKGEVEAEPKKKDKTQVARSGPHRFHTLGAMVKRKFDAVTAPLELRSRPTYALPFIVKLAGFHGKILQLLHNNNSICGETPTADYRLGFGVMNATAYLILNHESVHVVQLTDCWGTGGRADSFASLANIIPAVHLPSAGFSRFFSHEYLPTVA</sequence>
<dbReference type="EMBL" id="FMWP01000107">
    <property type="protein sequence ID" value="SDA00796.1"/>
    <property type="molecule type" value="Genomic_DNA"/>
</dbReference>
<evidence type="ECO:0000313" key="3">
    <source>
        <dbReference type="Proteomes" id="UP000249723"/>
    </source>
</evidence>
<feature type="region of interest" description="Disordered" evidence="1">
    <location>
        <begin position="90"/>
        <end position="109"/>
    </location>
</feature>
<dbReference type="Proteomes" id="UP000249723">
    <property type="component" value="Unassembled WGS sequence"/>
</dbReference>
<proteinExistence type="predicted"/>